<organism evidence="3 4">
    <name type="scientific">Phaseolus vulgaris</name>
    <name type="common">Kidney bean</name>
    <name type="synonym">French bean</name>
    <dbReference type="NCBI Taxonomy" id="3885"/>
    <lineage>
        <taxon>Eukaryota</taxon>
        <taxon>Viridiplantae</taxon>
        <taxon>Streptophyta</taxon>
        <taxon>Embryophyta</taxon>
        <taxon>Tracheophyta</taxon>
        <taxon>Spermatophyta</taxon>
        <taxon>Magnoliopsida</taxon>
        <taxon>eudicotyledons</taxon>
        <taxon>Gunneridae</taxon>
        <taxon>Pentapetalae</taxon>
        <taxon>rosids</taxon>
        <taxon>fabids</taxon>
        <taxon>Fabales</taxon>
        <taxon>Fabaceae</taxon>
        <taxon>Papilionoideae</taxon>
        <taxon>50 kb inversion clade</taxon>
        <taxon>NPAAA clade</taxon>
        <taxon>indigoferoid/millettioid clade</taxon>
        <taxon>Phaseoleae</taxon>
        <taxon>Phaseolus</taxon>
    </lineage>
</organism>
<comment type="similarity">
    <text evidence="1">Belongs to the 'GDXG' lipolytic enzyme family.</text>
</comment>
<evidence type="ECO:0000313" key="3">
    <source>
        <dbReference type="EMBL" id="ESW15217.1"/>
    </source>
</evidence>
<dbReference type="Proteomes" id="UP000000226">
    <property type="component" value="Chromosome 7"/>
</dbReference>
<dbReference type="Gramene" id="ESW15217">
    <property type="protein sequence ID" value="ESW15217"/>
    <property type="gene ID" value="PHAVU_007G054400g"/>
</dbReference>
<protein>
    <recommendedName>
        <fullName evidence="2">Alpha/beta hydrolase fold-3 domain-containing protein</fullName>
    </recommendedName>
</protein>
<dbReference type="SUPFAM" id="SSF53474">
    <property type="entry name" value="alpha/beta-Hydrolases"/>
    <property type="match status" value="1"/>
</dbReference>
<evidence type="ECO:0000313" key="4">
    <source>
        <dbReference type="Proteomes" id="UP000000226"/>
    </source>
</evidence>
<evidence type="ECO:0000259" key="2">
    <source>
        <dbReference type="Pfam" id="PF07859"/>
    </source>
</evidence>
<keyword evidence="4" id="KW-1185">Reference proteome</keyword>
<gene>
    <name evidence="3" type="ORF">PHAVU_007G054400g</name>
</gene>
<reference evidence="4" key="1">
    <citation type="journal article" date="2014" name="Nat. Genet.">
        <title>A reference genome for common bean and genome-wide analysis of dual domestications.</title>
        <authorList>
            <person name="Schmutz J."/>
            <person name="McClean P.E."/>
            <person name="Mamidi S."/>
            <person name="Wu G.A."/>
            <person name="Cannon S.B."/>
            <person name="Grimwood J."/>
            <person name="Jenkins J."/>
            <person name="Shu S."/>
            <person name="Song Q."/>
            <person name="Chavarro C."/>
            <person name="Torres-Torres M."/>
            <person name="Geffroy V."/>
            <person name="Moghaddam S.M."/>
            <person name="Gao D."/>
            <person name="Abernathy B."/>
            <person name="Barry K."/>
            <person name="Blair M."/>
            <person name="Brick M.A."/>
            <person name="Chovatia M."/>
            <person name="Gepts P."/>
            <person name="Goodstein D.M."/>
            <person name="Gonzales M."/>
            <person name="Hellsten U."/>
            <person name="Hyten D.L."/>
            <person name="Jia G."/>
            <person name="Kelly J.D."/>
            <person name="Kudrna D."/>
            <person name="Lee R."/>
            <person name="Richard M.M."/>
            <person name="Miklas P.N."/>
            <person name="Osorno J.M."/>
            <person name="Rodrigues J."/>
            <person name="Thareau V."/>
            <person name="Urrea C.A."/>
            <person name="Wang M."/>
            <person name="Yu Y."/>
            <person name="Zhang M."/>
            <person name="Wing R.A."/>
            <person name="Cregan P.B."/>
            <person name="Rokhsar D.S."/>
            <person name="Jackson S.A."/>
        </authorList>
    </citation>
    <scope>NUCLEOTIDE SEQUENCE [LARGE SCALE GENOMIC DNA]</scope>
    <source>
        <strain evidence="4">cv. G19833</strain>
    </source>
</reference>
<dbReference type="AlphaFoldDB" id="V7BBI2"/>
<dbReference type="Pfam" id="PF07859">
    <property type="entry name" value="Abhydrolase_3"/>
    <property type="match status" value="1"/>
</dbReference>
<dbReference type="STRING" id="3885.V7BBI2"/>
<sequence>MPRVPIQPFTLTFLQFQLKMASNASAKQVVTEIPGWIRVFSDGTVERPRDFPIVPPTLRDSNTGVCSKDIAISNNPPEPISARIYLPNITDSQTQKLPIYVYFHGGAFFFESTFSKLYDDHLRKLASDAKVLVVSVEYRLAPAHPLPAGYDDCWEALKWVASHSDSAKYPTHNTEPWLIHHADFNRLFIGGDSAGANIVHNILAFRFGPQPLPGDVKILGAVLAHPYFYSSEPVGSEPVTVLDQNLYNQVWNLAYPSVPGGLDHPFINPLAPQAPDLAQLACSRIFVCVAEKDGLCERGVWYYEAVKKSGWQGQIQLFHQKDEDHIYHLLKPSLNQDTRNANKLINLMASFLVN</sequence>
<dbReference type="InterPro" id="IPR029058">
    <property type="entry name" value="AB_hydrolase_fold"/>
</dbReference>
<dbReference type="Gene3D" id="3.40.50.1820">
    <property type="entry name" value="alpha/beta hydrolase"/>
    <property type="match status" value="1"/>
</dbReference>
<dbReference type="eggNOG" id="KOG1515">
    <property type="taxonomic scope" value="Eukaryota"/>
</dbReference>
<dbReference type="InterPro" id="IPR050466">
    <property type="entry name" value="Carboxylest/Gibb_receptor"/>
</dbReference>
<dbReference type="PANTHER" id="PTHR23024:SF562">
    <property type="entry name" value="2-HYDROXYISOFLAVANONE DEHYDRATASE"/>
    <property type="match status" value="1"/>
</dbReference>
<feature type="domain" description="Alpha/beta hydrolase fold-3" evidence="2">
    <location>
        <begin position="101"/>
        <end position="328"/>
    </location>
</feature>
<dbReference type="GO" id="GO:0016787">
    <property type="term" value="F:hydrolase activity"/>
    <property type="evidence" value="ECO:0007669"/>
    <property type="project" value="InterPro"/>
</dbReference>
<dbReference type="OrthoDB" id="408631at2759"/>
<accession>V7BBI2</accession>
<dbReference type="EMBL" id="CM002294">
    <property type="protein sequence ID" value="ESW15217.1"/>
    <property type="molecule type" value="Genomic_DNA"/>
</dbReference>
<name>V7BBI2_PHAVU</name>
<evidence type="ECO:0000256" key="1">
    <source>
        <dbReference type="ARBA" id="ARBA00010515"/>
    </source>
</evidence>
<dbReference type="PANTHER" id="PTHR23024">
    <property type="entry name" value="ARYLACETAMIDE DEACETYLASE"/>
    <property type="match status" value="1"/>
</dbReference>
<dbReference type="OMA" id="YPHIRVY"/>
<dbReference type="InterPro" id="IPR013094">
    <property type="entry name" value="AB_hydrolase_3"/>
</dbReference>
<proteinExistence type="inferred from homology"/>